<evidence type="ECO:0000313" key="2">
    <source>
        <dbReference type="Proteomes" id="UP001152321"/>
    </source>
</evidence>
<accession>A0ABT6DH90</accession>
<keyword evidence="2" id="KW-1185">Reference proteome</keyword>
<proteinExistence type="predicted"/>
<comment type="caution">
    <text evidence="1">The sequence shown here is derived from an EMBL/GenBank/DDBJ whole genome shotgun (WGS) entry which is preliminary data.</text>
</comment>
<dbReference type="EMBL" id="JANRMI010000002">
    <property type="protein sequence ID" value="MDG0816232.1"/>
    <property type="molecule type" value="Genomic_DNA"/>
</dbReference>
<sequence length="173" mass="19397">MKDYIQYLEEVLGLQKVMIAKDPSTSSAVKAQFFTEQGSFAPAGATLQTPTDIQHYELIFLNILTQAKESIFLPETKELFGKMKAAMKLVNLQVLELDCTVEDRSQLPSELAKICESKVVVVFSSFPKDIGELIFKGPGKWIETYSPAYLIEDAGAKKVVWNDLQKVMKELNV</sequence>
<protein>
    <submittedName>
        <fullName evidence="1">Uncharacterized protein</fullName>
    </submittedName>
</protein>
<organism evidence="1 2">
    <name type="scientific">Bdellovibrio svalbardensis</name>
    <dbReference type="NCBI Taxonomy" id="2972972"/>
    <lineage>
        <taxon>Bacteria</taxon>
        <taxon>Pseudomonadati</taxon>
        <taxon>Bdellovibrionota</taxon>
        <taxon>Bdellovibrionia</taxon>
        <taxon>Bdellovibrionales</taxon>
        <taxon>Pseudobdellovibrionaceae</taxon>
        <taxon>Bdellovibrio</taxon>
    </lineage>
</organism>
<name>A0ABT6DH90_9BACT</name>
<dbReference type="Proteomes" id="UP001152321">
    <property type="component" value="Unassembled WGS sequence"/>
</dbReference>
<dbReference type="RefSeq" id="WP_277577709.1">
    <property type="nucleotide sequence ID" value="NZ_JANRMI010000002.1"/>
</dbReference>
<reference evidence="1" key="1">
    <citation type="submission" date="2022-08" db="EMBL/GenBank/DDBJ databases">
        <title>Novel Bdellovibrio Species Isolated from Svalbard: Designation Bdellovibrio svalbardensis.</title>
        <authorList>
            <person name="Mitchell R.J."/>
            <person name="Choi S.Y."/>
        </authorList>
    </citation>
    <scope>NUCLEOTIDE SEQUENCE</scope>
    <source>
        <strain evidence="1">PAP01</strain>
    </source>
</reference>
<evidence type="ECO:0000313" key="1">
    <source>
        <dbReference type="EMBL" id="MDG0816232.1"/>
    </source>
</evidence>
<gene>
    <name evidence="1" type="ORF">NWE73_07640</name>
</gene>